<sequence>MSDTAVRHYGGRDPFTGERLDLWVHDGIIAREPVPGAVTVVDDAWLIPGLVDAHNHVGIAPGLGVTVEQARVSAYADARAGTLLIREVGSPLDTHPLDADPLCPRFIRSGKHIARTKRYLRDYGIDLDDPDELAAEVTRQAADGDGWVKIVGDWIDRDLGDLAPLWTSTQLRAAVAAAHDAGVKITAHVFGTDALDDLIDAGVDCIEHGTGLRPDHLDKLVERSIALVPTMIQVDNFPAIAAGADRFPTYRANMLALHDNASEVFAAAREAGVAMFAGTDAGGFVEHGRIVDEIEAMAALGFGPREALWQASVAPRQWLGAGLLDDGDRADFLVLDADPTVDPSTLRRPKAVVSSGVELT</sequence>
<dbReference type="Gene3D" id="2.30.40.10">
    <property type="entry name" value="Urease, subunit C, domain 1"/>
    <property type="match status" value="1"/>
</dbReference>
<evidence type="ECO:0000313" key="2">
    <source>
        <dbReference type="EMBL" id="NMN99718.1"/>
    </source>
</evidence>
<proteinExistence type="predicted"/>
<keyword evidence="3" id="KW-1185">Reference proteome</keyword>
<gene>
    <name evidence="2" type="ORF">HH308_00620</name>
</gene>
<keyword evidence="2" id="KW-0378">Hydrolase</keyword>
<dbReference type="GO" id="GO:0016810">
    <property type="term" value="F:hydrolase activity, acting on carbon-nitrogen (but not peptide) bonds"/>
    <property type="evidence" value="ECO:0007669"/>
    <property type="project" value="InterPro"/>
</dbReference>
<comment type="caution">
    <text evidence="2">The sequence shown here is derived from an EMBL/GenBank/DDBJ whole genome shotgun (WGS) entry which is preliminary data.</text>
</comment>
<dbReference type="InterPro" id="IPR006680">
    <property type="entry name" value="Amidohydro-rel"/>
</dbReference>
<dbReference type="SUPFAM" id="SSF51556">
    <property type="entry name" value="Metallo-dependent hydrolases"/>
    <property type="match status" value="1"/>
</dbReference>
<dbReference type="InterPro" id="IPR032466">
    <property type="entry name" value="Metal_Hydrolase"/>
</dbReference>
<name>A0A848KP12_9ACTN</name>
<dbReference type="RefSeq" id="WP_170192227.1">
    <property type="nucleotide sequence ID" value="NZ_JABBNB010000001.1"/>
</dbReference>
<dbReference type="InterPro" id="IPR011059">
    <property type="entry name" value="Metal-dep_hydrolase_composite"/>
</dbReference>
<feature type="domain" description="Amidohydrolase-related" evidence="1">
    <location>
        <begin position="46"/>
        <end position="354"/>
    </location>
</feature>
<organism evidence="2 3">
    <name type="scientific">Gordonia asplenii</name>
    <dbReference type="NCBI Taxonomy" id="2725283"/>
    <lineage>
        <taxon>Bacteria</taxon>
        <taxon>Bacillati</taxon>
        <taxon>Actinomycetota</taxon>
        <taxon>Actinomycetes</taxon>
        <taxon>Mycobacteriales</taxon>
        <taxon>Gordoniaceae</taxon>
        <taxon>Gordonia</taxon>
    </lineage>
</organism>
<dbReference type="Gene3D" id="3.20.20.140">
    <property type="entry name" value="Metal-dependent hydrolases"/>
    <property type="match status" value="1"/>
</dbReference>
<dbReference type="PANTHER" id="PTHR43135:SF4">
    <property type="entry name" value="AMIDOHYDROLASE-RELATED DOMAIN-CONTAINING PROTEIN"/>
    <property type="match status" value="1"/>
</dbReference>
<dbReference type="PANTHER" id="PTHR43135">
    <property type="entry name" value="ALPHA-D-RIBOSE 1-METHYLPHOSPHONATE 5-TRIPHOSPHATE DIPHOSPHATASE"/>
    <property type="match status" value="1"/>
</dbReference>
<dbReference type="Pfam" id="PF01979">
    <property type="entry name" value="Amidohydro_1"/>
    <property type="match status" value="1"/>
</dbReference>
<evidence type="ECO:0000259" key="1">
    <source>
        <dbReference type="Pfam" id="PF01979"/>
    </source>
</evidence>
<dbReference type="AlphaFoldDB" id="A0A848KP12"/>
<dbReference type="Proteomes" id="UP000550729">
    <property type="component" value="Unassembled WGS sequence"/>
</dbReference>
<protein>
    <submittedName>
        <fullName evidence="2">Amidohydrolase family protein</fullName>
    </submittedName>
</protein>
<accession>A0A848KP12</accession>
<dbReference type="EMBL" id="JABBNB010000001">
    <property type="protein sequence ID" value="NMN99718.1"/>
    <property type="molecule type" value="Genomic_DNA"/>
</dbReference>
<reference evidence="2 3" key="1">
    <citation type="submission" date="2020-04" db="EMBL/GenBank/DDBJ databases">
        <title>Gordonia sp. nov. TBRC 11910.</title>
        <authorList>
            <person name="Suriyachadkun C."/>
        </authorList>
    </citation>
    <scope>NUCLEOTIDE SEQUENCE [LARGE SCALE GENOMIC DNA]</scope>
    <source>
        <strain evidence="2 3">TBRC 11910</strain>
    </source>
</reference>
<dbReference type="InterPro" id="IPR051781">
    <property type="entry name" value="Metallo-dep_Hydrolase"/>
</dbReference>
<evidence type="ECO:0000313" key="3">
    <source>
        <dbReference type="Proteomes" id="UP000550729"/>
    </source>
</evidence>